<dbReference type="Pfam" id="PF07715">
    <property type="entry name" value="Plug"/>
    <property type="match status" value="1"/>
</dbReference>
<dbReference type="PANTHER" id="PTHR30069:SF29">
    <property type="entry name" value="HEMOGLOBIN AND HEMOGLOBIN-HAPTOGLOBIN-BINDING PROTEIN 1-RELATED"/>
    <property type="match status" value="1"/>
</dbReference>
<organism evidence="9">
    <name type="scientific">marine metagenome</name>
    <dbReference type="NCBI Taxonomy" id="408172"/>
    <lineage>
        <taxon>unclassified sequences</taxon>
        <taxon>metagenomes</taxon>
        <taxon>ecological metagenomes</taxon>
    </lineage>
</organism>
<proteinExistence type="predicted"/>
<dbReference type="EMBL" id="UINC01008645">
    <property type="protein sequence ID" value="SVA38877.1"/>
    <property type="molecule type" value="Genomic_DNA"/>
</dbReference>
<evidence type="ECO:0000256" key="2">
    <source>
        <dbReference type="ARBA" id="ARBA00022448"/>
    </source>
</evidence>
<keyword evidence="2" id="KW-0813">Transport</keyword>
<dbReference type="GO" id="GO:0009279">
    <property type="term" value="C:cell outer membrane"/>
    <property type="evidence" value="ECO:0007669"/>
    <property type="project" value="UniProtKB-SubCell"/>
</dbReference>
<keyword evidence="4" id="KW-0732">Signal</keyword>
<evidence type="ECO:0000256" key="4">
    <source>
        <dbReference type="ARBA" id="ARBA00022729"/>
    </source>
</evidence>
<dbReference type="Gene3D" id="2.60.40.1120">
    <property type="entry name" value="Carboxypeptidase-like, regulatory domain"/>
    <property type="match status" value="1"/>
</dbReference>
<dbReference type="SUPFAM" id="SSF49464">
    <property type="entry name" value="Carboxypeptidase regulatory domain-like"/>
    <property type="match status" value="1"/>
</dbReference>
<dbReference type="Gene3D" id="2.170.130.10">
    <property type="entry name" value="TonB-dependent receptor, plug domain"/>
    <property type="match status" value="1"/>
</dbReference>
<sequence length="1001" mass="108772">MKNRLFLLTFVLSLPLAIFAQDDAVVEEAVWAETGTLAGMVTDVSSGAALPGANVVVEGTDLGAAADASGSYLIENVPAGSYTVTASVIGYTSSSESVTVGTGTAVVNFSLAPVVLQMSGLEVLASRAGEKTAVAYTDIRKEDLELRLGSRDIPLALNTVPSVYATGQGGGAGDARINVRGFDQRNVAIMINGIPVNDMENGWVYWSNWDGVADATSSIQMQKGLSAVNLATPSIGGSMNVITDPTATERRGLFKQETGAWGFSKSTFSFHSGLLMDDKLALSATLVTKKGDGFMQGTWTDAQAYYFGASYSLSNEHRFEFYALGAPQRHGQNLYKQNMAVYNLDYAQSLEETGTYNNAALASNGGEFTEVGPDFNQNVSNISSASQDILDNAGGQHWQMYNIRDGVDRHEAGLLNERENFFHKPQVNLNHYWTINDKMRLISGLYWSGGMGGGTGTYGTIVTADANGTNDQGTAESNGYKYYYGPSPWIRDWDATIAINSAPAGMAYAYKREFDRGNKESIGILRNSNNRQSTIGLISKLDYNVSENLQAQVGLDWRSAEIYHVKTIRDLLGGTYFVNTDSEFDADGQQKGLGNPIDYNFTNNVNWLGFFGQGQYTMGALSAYGMVGMTTVKYIHQNHFKKAENYSYSYVESADGSGMDHVEGNGDDMGGNPGELKIVADPITTTQFKAGVLYSLGDAFSSIGAAIPVVGKLGDNAALWANFGVVDKAPTFDQVIQDWDAKMASDPKNEKFTAFEFGLNTGSSDGTMFMKLNYYNTTWTDRIQTKYIVEPDGDDNIIYMSGINQTHSGIEAEIDLQVHSMLGVNLGLSKGNWLYTDDATGKYRDPEEGADVSYSYALKDLRIGDQPQTTLLAGLTVTPTEGATIQALLRNYRSHYAQWSPGAYEYSEGDTPDRDHPWQAPDYSRVDLHATYDIPGSFAAGGTEVTLQAFVHVFNALDEVYIQDAVDNSNYNAWDKNHGPDDAEVFFGLPRSFNAGIAFNF</sequence>
<dbReference type="InterPro" id="IPR037066">
    <property type="entry name" value="Plug_dom_sf"/>
</dbReference>
<dbReference type="InterPro" id="IPR008969">
    <property type="entry name" value="CarboxyPept-like_regulatory"/>
</dbReference>
<dbReference type="Pfam" id="PF13715">
    <property type="entry name" value="CarbopepD_reg_2"/>
    <property type="match status" value="1"/>
</dbReference>
<dbReference type="PROSITE" id="PS01156">
    <property type="entry name" value="TONB_DEPENDENT_REC_2"/>
    <property type="match status" value="1"/>
</dbReference>
<protein>
    <recommendedName>
        <fullName evidence="8">TonB-dependent receptor plug domain-containing protein</fullName>
    </recommendedName>
</protein>
<dbReference type="GO" id="GO:0015344">
    <property type="term" value="F:siderophore uptake transmembrane transporter activity"/>
    <property type="evidence" value="ECO:0007669"/>
    <property type="project" value="TreeGrafter"/>
</dbReference>
<accession>A0A381VGU8</accession>
<dbReference type="AlphaFoldDB" id="A0A381VGU8"/>
<keyword evidence="3" id="KW-0812">Transmembrane</keyword>
<evidence type="ECO:0000256" key="5">
    <source>
        <dbReference type="ARBA" id="ARBA00023077"/>
    </source>
</evidence>
<evidence type="ECO:0000256" key="3">
    <source>
        <dbReference type="ARBA" id="ARBA00022692"/>
    </source>
</evidence>
<dbReference type="GO" id="GO:0044718">
    <property type="term" value="P:siderophore transmembrane transport"/>
    <property type="evidence" value="ECO:0007669"/>
    <property type="project" value="TreeGrafter"/>
</dbReference>
<dbReference type="PANTHER" id="PTHR30069">
    <property type="entry name" value="TONB-DEPENDENT OUTER MEMBRANE RECEPTOR"/>
    <property type="match status" value="1"/>
</dbReference>
<dbReference type="InterPro" id="IPR012910">
    <property type="entry name" value="Plug_dom"/>
</dbReference>
<evidence type="ECO:0000256" key="1">
    <source>
        <dbReference type="ARBA" id="ARBA00004571"/>
    </source>
</evidence>
<evidence type="ECO:0000256" key="6">
    <source>
        <dbReference type="ARBA" id="ARBA00023136"/>
    </source>
</evidence>
<dbReference type="SUPFAM" id="SSF56935">
    <property type="entry name" value="Porins"/>
    <property type="match status" value="1"/>
</dbReference>
<dbReference type="Gene3D" id="2.40.170.20">
    <property type="entry name" value="TonB-dependent receptor, beta-barrel domain"/>
    <property type="match status" value="1"/>
</dbReference>
<dbReference type="InterPro" id="IPR036942">
    <property type="entry name" value="Beta-barrel_TonB_sf"/>
</dbReference>
<gene>
    <name evidence="9" type="ORF">METZ01_LOCUS91731</name>
</gene>
<comment type="subcellular location">
    <subcellularLocation>
        <location evidence="1">Cell outer membrane</location>
        <topology evidence="1">Multi-pass membrane protein</topology>
    </subcellularLocation>
</comment>
<keyword evidence="5" id="KW-0798">TonB box</keyword>
<keyword evidence="6" id="KW-0472">Membrane</keyword>
<dbReference type="InterPro" id="IPR010917">
    <property type="entry name" value="TonB_rcpt_CS"/>
</dbReference>
<evidence type="ECO:0000256" key="7">
    <source>
        <dbReference type="ARBA" id="ARBA00023237"/>
    </source>
</evidence>
<evidence type="ECO:0000313" key="9">
    <source>
        <dbReference type="EMBL" id="SVA38877.1"/>
    </source>
</evidence>
<name>A0A381VGU8_9ZZZZ</name>
<evidence type="ECO:0000259" key="8">
    <source>
        <dbReference type="Pfam" id="PF07715"/>
    </source>
</evidence>
<dbReference type="InterPro" id="IPR039426">
    <property type="entry name" value="TonB-dep_rcpt-like"/>
</dbReference>
<feature type="domain" description="TonB-dependent receptor plug" evidence="8">
    <location>
        <begin position="131"/>
        <end position="237"/>
    </location>
</feature>
<keyword evidence="7" id="KW-0998">Cell outer membrane</keyword>
<reference evidence="9" key="1">
    <citation type="submission" date="2018-05" db="EMBL/GenBank/DDBJ databases">
        <authorList>
            <person name="Lanie J.A."/>
            <person name="Ng W.-L."/>
            <person name="Kazmierczak K.M."/>
            <person name="Andrzejewski T.M."/>
            <person name="Davidsen T.M."/>
            <person name="Wayne K.J."/>
            <person name="Tettelin H."/>
            <person name="Glass J.I."/>
            <person name="Rusch D."/>
            <person name="Podicherti R."/>
            <person name="Tsui H.-C.T."/>
            <person name="Winkler M.E."/>
        </authorList>
    </citation>
    <scope>NUCLEOTIDE SEQUENCE</scope>
</reference>